<evidence type="ECO:0000313" key="3">
    <source>
        <dbReference type="Proteomes" id="UP000053732"/>
    </source>
</evidence>
<dbReference type="SUPFAM" id="SSF54637">
    <property type="entry name" value="Thioesterase/thiol ester dehydrase-isomerase"/>
    <property type="match status" value="1"/>
</dbReference>
<evidence type="ECO:0000313" key="2">
    <source>
        <dbReference type="EMBL" id="CRL31346.1"/>
    </source>
</evidence>
<evidence type="ECO:0000259" key="1">
    <source>
        <dbReference type="Pfam" id="PF03061"/>
    </source>
</evidence>
<feature type="domain" description="Thioesterase" evidence="1">
    <location>
        <begin position="123"/>
        <end position="185"/>
    </location>
</feature>
<proteinExistence type="predicted"/>
<dbReference type="InterPro" id="IPR052061">
    <property type="entry name" value="PTE-AB_protein"/>
</dbReference>
<gene>
    <name evidence="2" type="ORF">PCAMFM013_S127g000001</name>
</gene>
<dbReference type="Gene3D" id="3.10.129.10">
    <property type="entry name" value="Hotdog Thioesterase"/>
    <property type="match status" value="1"/>
</dbReference>
<protein>
    <submittedName>
        <fullName evidence="2">Thioesterase superfamily</fullName>
    </submittedName>
</protein>
<dbReference type="Pfam" id="PF03061">
    <property type="entry name" value="4HBT"/>
    <property type="match status" value="1"/>
</dbReference>
<keyword evidence="3" id="KW-1185">Reference proteome</keyword>
<dbReference type="PANTHER" id="PTHR47260">
    <property type="entry name" value="UPF0644 PROTEIN PB2B4.06"/>
    <property type="match status" value="1"/>
</dbReference>
<accession>A0A0G4PYE1</accession>
<dbReference type="Proteomes" id="UP000053732">
    <property type="component" value="Unassembled WGS sequence"/>
</dbReference>
<dbReference type="InterPro" id="IPR006683">
    <property type="entry name" value="Thioestr_dom"/>
</dbReference>
<organism evidence="2 3">
    <name type="scientific">Penicillium camemberti (strain FM 013)</name>
    <dbReference type="NCBI Taxonomy" id="1429867"/>
    <lineage>
        <taxon>Eukaryota</taxon>
        <taxon>Fungi</taxon>
        <taxon>Dikarya</taxon>
        <taxon>Ascomycota</taxon>
        <taxon>Pezizomycotina</taxon>
        <taxon>Eurotiomycetes</taxon>
        <taxon>Eurotiomycetidae</taxon>
        <taxon>Eurotiales</taxon>
        <taxon>Aspergillaceae</taxon>
        <taxon>Penicillium</taxon>
    </lineage>
</organism>
<dbReference type="EMBL" id="HG793258">
    <property type="protein sequence ID" value="CRL31346.1"/>
    <property type="molecule type" value="Genomic_DNA"/>
</dbReference>
<sequence length="215" mass="24215">MLSRPLYSKPDTEMPRQQIFHLIITCALSCASRASQRWFGLGQTYAKRIKIEDIISHPADKKSCVHPLASTGEPPQQPNSNSLRQELLRGYRPRIRKIGRGQEATATFTFQPQQRICYYTDKIHGGNQAFLMDHQFADCCKQNAAVTASLTVDFKYPIQPNTEVLLEARAIKIEGRKIFMKGSISIPEKETMVVAARATALFIIPKSNSTKEGLF</sequence>
<reference evidence="2 3" key="1">
    <citation type="journal article" date="2014" name="Nat. Commun.">
        <title>Multiple recent horizontal transfers of a large genomic region in cheese making fungi.</title>
        <authorList>
            <person name="Cheeseman K."/>
            <person name="Ropars J."/>
            <person name="Renault P."/>
            <person name="Dupont J."/>
            <person name="Gouzy J."/>
            <person name="Branca A."/>
            <person name="Abraham A.L."/>
            <person name="Ceppi M."/>
            <person name="Conseiller E."/>
            <person name="Debuchy R."/>
            <person name="Malagnac F."/>
            <person name="Goarin A."/>
            <person name="Silar P."/>
            <person name="Lacoste S."/>
            <person name="Sallet E."/>
            <person name="Bensimon A."/>
            <person name="Giraud T."/>
            <person name="Brygoo Y."/>
        </authorList>
    </citation>
    <scope>NUCLEOTIDE SEQUENCE [LARGE SCALE GENOMIC DNA]</scope>
    <source>
        <strain evidence="3">FM 013</strain>
    </source>
</reference>
<dbReference type="AlphaFoldDB" id="A0A0G4PYE1"/>
<dbReference type="InterPro" id="IPR029069">
    <property type="entry name" value="HotDog_dom_sf"/>
</dbReference>
<dbReference type="PANTHER" id="PTHR47260:SF1">
    <property type="entry name" value="UPF0644 PROTEIN PB2B4.06"/>
    <property type="match status" value="1"/>
</dbReference>
<name>A0A0G4PYE1_PENC3</name>